<keyword evidence="1" id="KW-0030">Aminoacyl-tRNA synthetase</keyword>
<dbReference type="InterPro" id="IPR045864">
    <property type="entry name" value="aa-tRNA-synth_II/BPL/LPL"/>
</dbReference>
<dbReference type="AlphaFoldDB" id="A0A1G2USJ2"/>
<evidence type="ECO:0000313" key="3">
    <source>
        <dbReference type="EMBL" id="OHB12326.1"/>
    </source>
</evidence>
<evidence type="ECO:0000259" key="2">
    <source>
        <dbReference type="Pfam" id="PF03129"/>
    </source>
</evidence>
<proteinExistence type="predicted"/>
<gene>
    <name evidence="3" type="ORF">A3G46_01970</name>
</gene>
<protein>
    <recommendedName>
        <fullName evidence="2">Anticodon-binding domain-containing protein</fullName>
    </recommendedName>
</protein>
<dbReference type="GO" id="GO:0004812">
    <property type="term" value="F:aminoacyl-tRNA ligase activity"/>
    <property type="evidence" value="ECO:0007669"/>
    <property type="project" value="UniProtKB-KW"/>
</dbReference>
<dbReference type="GO" id="GO:0006418">
    <property type="term" value="P:tRNA aminoacylation for protein translation"/>
    <property type="evidence" value="ECO:0007669"/>
    <property type="project" value="UniProtKB-ARBA"/>
</dbReference>
<evidence type="ECO:0000256" key="1">
    <source>
        <dbReference type="ARBA" id="ARBA00023146"/>
    </source>
</evidence>
<dbReference type="Pfam" id="PF03129">
    <property type="entry name" value="HGTP_anticodon"/>
    <property type="match status" value="1"/>
</dbReference>
<keyword evidence="1" id="KW-0436">Ligase</keyword>
<evidence type="ECO:0000313" key="4">
    <source>
        <dbReference type="Proteomes" id="UP000177276"/>
    </source>
</evidence>
<name>A0A1G2USJ2_9BACT</name>
<dbReference type="EMBL" id="MHWS01000011">
    <property type="protein sequence ID" value="OHB12326.1"/>
    <property type="molecule type" value="Genomic_DNA"/>
</dbReference>
<feature type="domain" description="Anticodon-binding" evidence="2">
    <location>
        <begin position="317"/>
        <end position="390"/>
    </location>
</feature>
<organism evidence="3 4">
    <name type="scientific">Candidatus Zambryskibacteria bacterium RIFCSPLOWO2_12_FULL_39_16</name>
    <dbReference type="NCBI Taxonomy" id="1802775"/>
    <lineage>
        <taxon>Bacteria</taxon>
        <taxon>Candidatus Zambryskiibacteriota</taxon>
    </lineage>
</organism>
<dbReference type="Gene3D" id="3.30.930.10">
    <property type="entry name" value="Bira Bifunctional Protein, Domain 2"/>
    <property type="match status" value="1"/>
</dbReference>
<accession>A0A1G2USJ2</accession>
<comment type="caution">
    <text evidence="3">The sequence shown here is derived from an EMBL/GenBank/DDBJ whole genome shotgun (WGS) entry which is preliminary data.</text>
</comment>
<dbReference type="SUPFAM" id="SSF55681">
    <property type="entry name" value="Class II aaRS and biotin synthetases"/>
    <property type="match status" value="1"/>
</dbReference>
<dbReference type="Proteomes" id="UP000177276">
    <property type="component" value="Unassembled WGS sequence"/>
</dbReference>
<dbReference type="Gene3D" id="3.40.50.800">
    <property type="entry name" value="Anticodon-binding domain"/>
    <property type="match status" value="1"/>
</dbReference>
<reference evidence="3 4" key="1">
    <citation type="journal article" date="2016" name="Nat. Commun.">
        <title>Thousands of microbial genomes shed light on interconnected biogeochemical processes in an aquifer system.</title>
        <authorList>
            <person name="Anantharaman K."/>
            <person name="Brown C.T."/>
            <person name="Hug L.A."/>
            <person name="Sharon I."/>
            <person name="Castelle C.J."/>
            <person name="Probst A.J."/>
            <person name="Thomas B.C."/>
            <person name="Singh A."/>
            <person name="Wilkins M.J."/>
            <person name="Karaoz U."/>
            <person name="Brodie E.L."/>
            <person name="Williams K.H."/>
            <person name="Hubbard S.S."/>
            <person name="Banfield J.F."/>
        </authorList>
    </citation>
    <scope>NUCLEOTIDE SEQUENCE [LARGE SCALE GENOMIC DNA]</scope>
</reference>
<dbReference type="InterPro" id="IPR036621">
    <property type="entry name" value="Anticodon-bd_dom_sf"/>
</dbReference>
<dbReference type="SUPFAM" id="SSF52954">
    <property type="entry name" value="Class II aaRS ABD-related"/>
    <property type="match status" value="1"/>
</dbReference>
<sequence>MDRKPIKDRSVPKITEIDKIARFYGFQPIIPPTIEKQDFEYVKNFDQSSYPAEKAALLRMYFEDRMMSLPQPNMFYCERPFHGLKGLTGRKNPFRLEGSIVSLGSSKSICECLSIQTGIAILNHMGHKNIVVEINSIGDKDSANEFQRKLTLFVRKNFNSFPADLRQAIKKNLFVILKESKDEWQGFQIDCPKSIDFLSEASRLHFKEVLEFLEIMNTPYEINHHLVGDPDIGSETIFSIKDQGDKGGLPTGRQELAYGFCFNRLAKMMDFKKDLFCSVLNISTKLKKKLKKVNAKPTKLDFYLVQFGPEAKSKSFIILEELYKTGANVTHSLTKDKLGGQITAAETSGASYIILVGQKEALENSVIIRTTATRAQETVSIPNLAARVEELI</sequence>
<dbReference type="InterPro" id="IPR004154">
    <property type="entry name" value="Anticodon-bd"/>
</dbReference>